<dbReference type="SUPFAM" id="SSF160214">
    <property type="entry name" value="FlaG-like"/>
    <property type="match status" value="1"/>
</dbReference>
<evidence type="ECO:0000256" key="1">
    <source>
        <dbReference type="SAM" id="MobiDB-lite"/>
    </source>
</evidence>
<dbReference type="Pfam" id="PF03646">
    <property type="entry name" value="FlaG"/>
    <property type="match status" value="1"/>
</dbReference>
<feature type="compositionally biased region" description="Polar residues" evidence="1">
    <location>
        <begin position="1"/>
        <end position="11"/>
    </location>
</feature>
<name>A0A0W8G5A5_9ZZZZ</name>
<gene>
    <name evidence="2" type="ORF">ASZ90_001883</name>
</gene>
<evidence type="ECO:0000313" key="2">
    <source>
        <dbReference type="EMBL" id="KUG28249.1"/>
    </source>
</evidence>
<protein>
    <submittedName>
        <fullName evidence="2">Uncharacterized protein</fullName>
    </submittedName>
</protein>
<accession>A0A0W8G5A5</accession>
<dbReference type="InterPro" id="IPR005186">
    <property type="entry name" value="FlaG"/>
</dbReference>
<dbReference type="AlphaFoldDB" id="A0A0W8G5A5"/>
<dbReference type="InterPro" id="IPR035924">
    <property type="entry name" value="FlaG-like_sf"/>
</dbReference>
<organism evidence="2">
    <name type="scientific">hydrocarbon metagenome</name>
    <dbReference type="NCBI Taxonomy" id="938273"/>
    <lineage>
        <taxon>unclassified sequences</taxon>
        <taxon>metagenomes</taxon>
        <taxon>ecological metagenomes</taxon>
    </lineage>
</organism>
<feature type="region of interest" description="Disordered" evidence="1">
    <location>
        <begin position="1"/>
        <end position="69"/>
    </location>
</feature>
<dbReference type="Gene3D" id="3.30.160.170">
    <property type="entry name" value="FlaG-like"/>
    <property type="match status" value="1"/>
</dbReference>
<sequence length="143" mass="14682">MMDTIISTNLSGGVRDMGGASAQSARGDPAKTRFWNDARGAGPAARTQAPPSSAGSPGGQDSDALGTAEAERIASALRDVKSRIRTDTTSLHLRVDGESGSVQAEIVDSATDRVIRKIPSDELLRLAAAIKKGSSAAIYDGTA</sequence>
<reference evidence="2" key="1">
    <citation type="journal article" date="2015" name="Proc. Natl. Acad. Sci. U.S.A.">
        <title>Networks of energetic and metabolic interactions define dynamics in microbial communities.</title>
        <authorList>
            <person name="Embree M."/>
            <person name="Liu J.K."/>
            <person name="Al-Bassam M.M."/>
            <person name="Zengler K."/>
        </authorList>
    </citation>
    <scope>NUCLEOTIDE SEQUENCE</scope>
</reference>
<proteinExistence type="predicted"/>
<comment type="caution">
    <text evidence="2">The sequence shown here is derived from an EMBL/GenBank/DDBJ whole genome shotgun (WGS) entry which is preliminary data.</text>
</comment>
<dbReference type="EMBL" id="LNQE01000242">
    <property type="protein sequence ID" value="KUG28249.1"/>
    <property type="molecule type" value="Genomic_DNA"/>
</dbReference>